<dbReference type="SMART" id="SM00564">
    <property type="entry name" value="PQQ"/>
    <property type="match status" value="7"/>
</dbReference>
<dbReference type="Pfam" id="PF13360">
    <property type="entry name" value="PQQ_2"/>
    <property type="match status" value="2"/>
</dbReference>
<dbReference type="PROSITE" id="PS51257">
    <property type="entry name" value="PROKAR_LIPOPROTEIN"/>
    <property type="match status" value="1"/>
</dbReference>
<dbReference type="InterPro" id="IPR002372">
    <property type="entry name" value="PQQ_rpt_dom"/>
</dbReference>
<evidence type="ECO:0000256" key="2">
    <source>
        <dbReference type="ARBA" id="ARBA00023136"/>
    </source>
</evidence>
<feature type="domain" description="Pyrrolo-quinoline quinone repeat" evidence="6">
    <location>
        <begin position="137"/>
        <end position="343"/>
    </location>
</feature>
<dbReference type="InterPro" id="IPR015943">
    <property type="entry name" value="WD40/YVTN_repeat-like_dom_sf"/>
</dbReference>
<evidence type="ECO:0000313" key="7">
    <source>
        <dbReference type="EMBL" id="PDH39192.1"/>
    </source>
</evidence>
<protein>
    <recommendedName>
        <fullName evidence="4">Outer membrane protein assembly factor BamB</fullName>
    </recommendedName>
</protein>
<name>A0A2A5WRU6_9GAMM</name>
<evidence type="ECO:0000313" key="8">
    <source>
        <dbReference type="Proteomes" id="UP000219327"/>
    </source>
</evidence>
<dbReference type="GO" id="GO:0043165">
    <property type="term" value="P:Gram-negative-bacterium-type cell outer membrane assembly"/>
    <property type="evidence" value="ECO:0007669"/>
    <property type="project" value="UniProtKB-UniRule"/>
</dbReference>
<keyword evidence="1 4" id="KW-0732">Signal</keyword>
<keyword evidence="3 4" id="KW-0998">Cell outer membrane</keyword>
<dbReference type="HAMAP" id="MF_00923">
    <property type="entry name" value="OM_assembly_BamB"/>
    <property type="match status" value="1"/>
</dbReference>
<feature type="domain" description="Pyrrolo-quinoline quinone repeat" evidence="6">
    <location>
        <begin position="64"/>
        <end position="114"/>
    </location>
</feature>
<dbReference type="PANTHER" id="PTHR34512">
    <property type="entry name" value="CELL SURFACE PROTEIN"/>
    <property type="match status" value="1"/>
</dbReference>
<evidence type="ECO:0000256" key="1">
    <source>
        <dbReference type="ARBA" id="ARBA00022729"/>
    </source>
</evidence>
<evidence type="ECO:0000259" key="6">
    <source>
        <dbReference type="Pfam" id="PF13360"/>
    </source>
</evidence>
<dbReference type="PANTHER" id="PTHR34512:SF30">
    <property type="entry name" value="OUTER MEMBRANE PROTEIN ASSEMBLY FACTOR BAMB"/>
    <property type="match status" value="1"/>
</dbReference>
<dbReference type="GO" id="GO:0009279">
    <property type="term" value="C:cell outer membrane"/>
    <property type="evidence" value="ECO:0007669"/>
    <property type="project" value="UniProtKB-SubCell"/>
</dbReference>
<dbReference type="Proteomes" id="UP000219327">
    <property type="component" value="Unassembled WGS sequence"/>
</dbReference>
<comment type="similarity">
    <text evidence="4">Belongs to the BamB family.</text>
</comment>
<dbReference type="AlphaFoldDB" id="A0A2A5WRU6"/>
<comment type="subunit">
    <text evidence="4">Part of the Bam complex.</text>
</comment>
<dbReference type="InterPro" id="IPR011047">
    <property type="entry name" value="Quinoprotein_ADH-like_sf"/>
</dbReference>
<dbReference type="InterPro" id="IPR017687">
    <property type="entry name" value="BamB"/>
</dbReference>
<keyword evidence="4" id="KW-0564">Palmitate</keyword>
<dbReference type="GO" id="GO:0051205">
    <property type="term" value="P:protein insertion into membrane"/>
    <property type="evidence" value="ECO:0007669"/>
    <property type="project" value="UniProtKB-UniRule"/>
</dbReference>
<organism evidence="7 8">
    <name type="scientific">OM182 bacterium MED-G24</name>
    <dbReference type="NCBI Taxonomy" id="1986255"/>
    <lineage>
        <taxon>Bacteria</taxon>
        <taxon>Pseudomonadati</taxon>
        <taxon>Pseudomonadota</taxon>
        <taxon>Gammaproteobacteria</taxon>
        <taxon>OMG group</taxon>
        <taxon>OM182 clade</taxon>
    </lineage>
</organism>
<evidence type="ECO:0000256" key="3">
    <source>
        <dbReference type="ARBA" id="ARBA00023237"/>
    </source>
</evidence>
<keyword evidence="2 4" id="KW-0472">Membrane</keyword>
<dbReference type="InterPro" id="IPR018391">
    <property type="entry name" value="PQQ_b-propeller_rpt"/>
</dbReference>
<gene>
    <name evidence="4 7" type="primary">bamB</name>
    <name evidence="7" type="ORF">CNE99_06065</name>
</gene>
<reference evidence="7 8" key="1">
    <citation type="submission" date="2017-08" db="EMBL/GenBank/DDBJ databases">
        <title>Fine stratification of microbial communities through a metagenomic profile of the photic zone.</title>
        <authorList>
            <person name="Haro-Moreno J.M."/>
            <person name="Lopez-Perez M."/>
            <person name="De La Torre J."/>
            <person name="Picazo A."/>
            <person name="Camacho A."/>
            <person name="Rodriguez-Valera F."/>
        </authorList>
    </citation>
    <scope>NUCLEOTIDE SEQUENCE [LARGE SCALE GENOMIC DNA]</scope>
    <source>
        <strain evidence="7">MED-G24</strain>
    </source>
</reference>
<evidence type="ECO:0000256" key="5">
    <source>
        <dbReference type="SAM" id="SignalP"/>
    </source>
</evidence>
<accession>A0A2A5WRU6</accession>
<dbReference type="SUPFAM" id="SSF50998">
    <property type="entry name" value="Quinoprotein alcohol dehydrogenase-like"/>
    <property type="match status" value="1"/>
</dbReference>
<comment type="function">
    <text evidence="4">Part of the outer membrane protein assembly complex, which is involved in assembly and insertion of beta-barrel proteins into the outer membrane.</text>
</comment>
<feature type="chain" id="PRO_5013417541" description="Outer membrane protein assembly factor BamB" evidence="5">
    <location>
        <begin position="26"/>
        <end position="417"/>
    </location>
</feature>
<keyword evidence="4" id="KW-0449">Lipoprotein</keyword>
<sequence length="417" mass="45082">MTCCTRVRCGIVLLIAFLFVITGCATDEEEVQEKRQKRLEDKEKRLARRPAQLKHFIREQEIGVRWERPVGGPARDDAVQLEPALSGSRVFAASADGNIMAVATGDGDVLWSVDVVSFYDEAERDTAFSPRADVIIGGVGLGADLVLVGTSAGDMVALNQSDGSLAWRTRMTSEVLAPPQADSSIVVAHAIDGRVTGHDVLDGSRQWMYTVSIPSLTIRGTATPLMLGEMVIAGFSNGRVVGLNKRTGVPMMDQRVAAAKGKSDLEKLIDIDGDMVTSGPILFVVSFQGNVVAINTQNGRILWARQASSALGLASGFGNVYVVSEDDHLIAMNEQNGENSWRNESLKNRSLSPPVTVSSFVVVSDYKGVMHVLAQTDGRFVARKRLDNQGMRAPVLADGNRMYAMGNSGRLYALEIR</sequence>
<dbReference type="EMBL" id="NTKD01000028">
    <property type="protein sequence ID" value="PDH39192.1"/>
    <property type="molecule type" value="Genomic_DNA"/>
</dbReference>
<dbReference type="NCBIfam" id="TIGR03300">
    <property type="entry name" value="assembly_YfgL"/>
    <property type="match status" value="1"/>
</dbReference>
<comment type="subcellular location">
    <subcellularLocation>
        <location evidence="4">Cell outer membrane</location>
        <topology evidence="4">Lipid-anchor</topology>
    </subcellularLocation>
</comment>
<feature type="signal peptide" evidence="5">
    <location>
        <begin position="1"/>
        <end position="25"/>
    </location>
</feature>
<dbReference type="Gene3D" id="2.130.10.10">
    <property type="entry name" value="YVTN repeat-like/Quinoprotein amine dehydrogenase"/>
    <property type="match status" value="1"/>
</dbReference>
<comment type="caution">
    <text evidence="7">The sequence shown here is derived from an EMBL/GenBank/DDBJ whole genome shotgun (WGS) entry which is preliminary data.</text>
</comment>
<evidence type="ECO:0000256" key="4">
    <source>
        <dbReference type="HAMAP-Rule" id="MF_00923"/>
    </source>
</evidence>
<proteinExistence type="inferred from homology"/>